<feature type="coiled-coil region" evidence="1">
    <location>
        <begin position="33"/>
        <end position="60"/>
    </location>
</feature>
<dbReference type="HOGENOM" id="CLU_1394384_0_0_7"/>
<protein>
    <submittedName>
        <fullName evidence="3">Uncharacterized protein</fullName>
    </submittedName>
</protein>
<dbReference type="EMBL" id="CP003360">
    <property type="protein sequence ID" value="AFM26192.1"/>
    <property type="molecule type" value="Genomic_DNA"/>
</dbReference>
<evidence type="ECO:0000256" key="2">
    <source>
        <dbReference type="SAM" id="SignalP"/>
    </source>
</evidence>
<reference evidence="4" key="1">
    <citation type="submission" date="2012-06" db="EMBL/GenBank/DDBJ databases">
        <title>Complete sequence of chromosome of Desulfomonile tiedjei DSM 6799.</title>
        <authorList>
            <person name="Lucas S."/>
            <person name="Copeland A."/>
            <person name="Lapidus A."/>
            <person name="Glavina del Rio T."/>
            <person name="Dalin E."/>
            <person name="Tice H."/>
            <person name="Bruce D."/>
            <person name="Goodwin L."/>
            <person name="Pitluck S."/>
            <person name="Peters L."/>
            <person name="Ovchinnikova G."/>
            <person name="Zeytun A."/>
            <person name="Lu M."/>
            <person name="Kyrpides N."/>
            <person name="Mavromatis K."/>
            <person name="Ivanova N."/>
            <person name="Brettin T."/>
            <person name="Detter J.C."/>
            <person name="Han C."/>
            <person name="Larimer F."/>
            <person name="Land M."/>
            <person name="Hauser L."/>
            <person name="Markowitz V."/>
            <person name="Cheng J.-F."/>
            <person name="Hugenholtz P."/>
            <person name="Woyke T."/>
            <person name="Wu D."/>
            <person name="Spring S."/>
            <person name="Schroeder M."/>
            <person name="Brambilla E."/>
            <person name="Klenk H.-P."/>
            <person name="Eisen J.A."/>
        </authorList>
    </citation>
    <scope>NUCLEOTIDE SEQUENCE [LARGE SCALE GENOMIC DNA]</scope>
    <source>
        <strain evidence="4">ATCC 49306 / DSM 6799 / DCB-1</strain>
    </source>
</reference>
<dbReference type="RefSeq" id="WP_014811323.1">
    <property type="nucleotide sequence ID" value="NC_018025.1"/>
</dbReference>
<sequence length="195" mass="22115">MLNVRASLILVVSAVLFLGTAPAVHSQDMFSQLDQVRKDVSQLRDEVRDLRNLVYELRRVMLESVVIPENQKAETEASKQEAAPKQKPVKEFSEQELTRVICKEVGIFFNEVDEAFRSSPDAAETKMRAAINKLNSKLQPYSGTHRVSKIQNIYEGLAWDAASAVRLRGSVAGNQDFRAVLQKHRQRYLDTCPRE</sequence>
<keyword evidence="4" id="KW-1185">Reference proteome</keyword>
<dbReference type="Proteomes" id="UP000006055">
    <property type="component" value="Chromosome"/>
</dbReference>
<organism evidence="3 4">
    <name type="scientific">Desulfomonile tiedjei (strain ATCC 49306 / DSM 6799 / DCB-1)</name>
    <dbReference type="NCBI Taxonomy" id="706587"/>
    <lineage>
        <taxon>Bacteria</taxon>
        <taxon>Pseudomonadati</taxon>
        <taxon>Thermodesulfobacteriota</taxon>
        <taxon>Desulfomonilia</taxon>
        <taxon>Desulfomonilales</taxon>
        <taxon>Desulfomonilaceae</taxon>
        <taxon>Desulfomonile</taxon>
    </lineage>
</organism>
<evidence type="ECO:0000256" key="1">
    <source>
        <dbReference type="SAM" id="Coils"/>
    </source>
</evidence>
<feature type="signal peptide" evidence="2">
    <location>
        <begin position="1"/>
        <end position="26"/>
    </location>
</feature>
<keyword evidence="1" id="KW-0175">Coiled coil</keyword>
<evidence type="ECO:0000313" key="4">
    <source>
        <dbReference type="Proteomes" id="UP000006055"/>
    </source>
</evidence>
<proteinExistence type="predicted"/>
<evidence type="ECO:0000313" key="3">
    <source>
        <dbReference type="EMBL" id="AFM26192.1"/>
    </source>
</evidence>
<feature type="chain" id="PRO_5003687402" evidence="2">
    <location>
        <begin position="27"/>
        <end position="195"/>
    </location>
</feature>
<accession>I4C9F1</accession>
<dbReference type="KEGG" id="dti:Desti_3542"/>
<gene>
    <name evidence="3" type="ordered locus">Desti_3542</name>
</gene>
<keyword evidence="2" id="KW-0732">Signal</keyword>
<name>I4C9F1_DESTA</name>
<dbReference type="AlphaFoldDB" id="I4C9F1"/>